<reference evidence="1 2" key="1">
    <citation type="submission" date="2016-06" db="EMBL/GenBank/DDBJ databases">
        <title>The Draft Genome Sequence and Annotation of the Desert Woodrat Neotoma lepida.</title>
        <authorList>
            <person name="Campbell M."/>
            <person name="Oakeson K.F."/>
            <person name="Yandell M."/>
            <person name="Halpert J.R."/>
            <person name="Dearing D."/>
        </authorList>
    </citation>
    <scope>NUCLEOTIDE SEQUENCE [LARGE SCALE GENOMIC DNA]</scope>
    <source>
        <strain evidence="1">417</strain>
        <tissue evidence="1">Liver</tissue>
    </source>
</reference>
<organism evidence="1 2">
    <name type="scientific">Neotoma lepida</name>
    <name type="common">Desert woodrat</name>
    <dbReference type="NCBI Taxonomy" id="56216"/>
    <lineage>
        <taxon>Eukaryota</taxon>
        <taxon>Metazoa</taxon>
        <taxon>Chordata</taxon>
        <taxon>Craniata</taxon>
        <taxon>Vertebrata</taxon>
        <taxon>Euteleostomi</taxon>
        <taxon>Mammalia</taxon>
        <taxon>Eutheria</taxon>
        <taxon>Euarchontoglires</taxon>
        <taxon>Glires</taxon>
        <taxon>Rodentia</taxon>
        <taxon>Myomorpha</taxon>
        <taxon>Muroidea</taxon>
        <taxon>Cricetidae</taxon>
        <taxon>Neotominae</taxon>
        <taxon>Neotoma</taxon>
    </lineage>
</organism>
<evidence type="ECO:0000313" key="2">
    <source>
        <dbReference type="Proteomes" id="UP000092124"/>
    </source>
</evidence>
<name>A0A1A6HV62_NEOLE</name>
<dbReference type="OrthoDB" id="9622591at2759"/>
<feature type="non-terminal residue" evidence="1">
    <location>
        <position position="63"/>
    </location>
</feature>
<sequence>VWFVKAIVSQRNLAEWKRLVAVFPHKVTFLDHKLFYIYELLVKDHYILYTESFCFRKDSKLDT</sequence>
<keyword evidence="2" id="KW-1185">Reference proteome</keyword>
<comment type="caution">
    <text evidence="1">The sequence shown here is derived from an EMBL/GenBank/DDBJ whole genome shotgun (WGS) entry which is preliminary data.</text>
</comment>
<dbReference type="AlphaFoldDB" id="A0A1A6HV62"/>
<dbReference type="EMBL" id="LZPO01010359">
    <property type="protein sequence ID" value="OBS81632.1"/>
    <property type="molecule type" value="Genomic_DNA"/>
</dbReference>
<dbReference type="Proteomes" id="UP000092124">
    <property type="component" value="Unassembled WGS sequence"/>
</dbReference>
<proteinExistence type="predicted"/>
<evidence type="ECO:0000313" key="1">
    <source>
        <dbReference type="EMBL" id="OBS81632.1"/>
    </source>
</evidence>
<feature type="non-terminal residue" evidence="1">
    <location>
        <position position="1"/>
    </location>
</feature>
<accession>A0A1A6HV62</accession>
<protein>
    <submittedName>
        <fullName evidence="1">Uncharacterized protein</fullName>
    </submittedName>
</protein>
<gene>
    <name evidence="1" type="ORF">A6R68_20179</name>
</gene>